<dbReference type="Proteomes" id="UP000612899">
    <property type="component" value="Unassembled WGS sequence"/>
</dbReference>
<reference evidence="2" key="1">
    <citation type="submission" date="2021-01" db="EMBL/GenBank/DDBJ databases">
        <title>Whole genome shotgun sequence of Rhizocola hellebori NBRC 109834.</title>
        <authorList>
            <person name="Komaki H."/>
            <person name="Tamura T."/>
        </authorList>
    </citation>
    <scope>NUCLEOTIDE SEQUENCE</scope>
    <source>
        <strain evidence="2">NBRC 109834</strain>
    </source>
</reference>
<proteinExistence type="predicted"/>
<feature type="transmembrane region" description="Helical" evidence="1">
    <location>
        <begin position="285"/>
        <end position="307"/>
    </location>
</feature>
<dbReference type="RefSeq" id="WP_203908124.1">
    <property type="nucleotide sequence ID" value="NZ_BONY01000011.1"/>
</dbReference>
<keyword evidence="1" id="KW-0812">Transmembrane</keyword>
<comment type="caution">
    <text evidence="2">The sequence shown here is derived from an EMBL/GenBank/DDBJ whole genome shotgun (WGS) entry which is preliminary data.</text>
</comment>
<evidence type="ECO:0000256" key="1">
    <source>
        <dbReference type="SAM" id="Phobius"/>
    </source>
</evidence>
<accession>A0A8J3Q598</accession>
<organism evidence="2 3">
    <name type="scientific">Rhizocola hellebori</name>
    <dbReference type="NCBI Taxonomy" id="1392758"/>
    <lineage>
        <taxon>Bacteria</taxon>
        <taxon>Bacillati</taxon>
        <taxon>Actinomycetota</taxon>
        <taxon>Actinomycetes</taxon>
        <taxon>Micromonosporales</taxon>
        <taxon>Micromonosporaceae</taxon>
        <taxon>Rhizocola</taxon>
    </lineage>
</organism>
<dbReference type="AlphaFoldDB" id="A0A8J3Q598"/>
<feature type="transmembrane region" description="Helical" evidence="1">
    <location>
        <begin position="74"/>
        <end position="91"/>
    </location>
</feature>
<evidence type="ECO:0000313" key="3">
    <source>
        <dbReference type="Proteomes" id="UP000612899"/>
    </source>
</evidence>
<evidence type="ECO:0000313" key="2">
    <source>
        <dbReference type="EMBL" id="GIH04248.1"/>
    </source>
</evidence>
<name>A0A8J3Q598_9ACTN</name>
<protein>
    <submittedName>
        <fullName evidence="2">Uncharacterized protein</fullName>
    </submittedName>
</protein>
<dbReference type="EMBL" id="BONY01000011">
    <property type="protein sequence ID" value="GIH04248.1"/>
    <property type="molecule type" value="Genomic_DNA"/>
</dbReference>
<keyword evidence="1" id="KW-0472">Membrane</keyword>
<keyword evidence="3" id="KW-1185">Reference proteome</keyword>
<feature type="transmembrane region" description="Helical" evidence="1">
    <location>
        <begin position="185"/>
        <end position="207"/>
    </location>
</feature>
<sequence length="310" mass="33801">MSHRASGIVLLVLSFPLLMLGITSWQEAAREADVRAWQLRQSVSEPDPQDREDFARYAESTLDRQVSAEKNRNWMLAIAVMGIGAGVVLLLPRRRRAVTELVSASVAGNAAPSPPPSAAAPQFRPCRACQWQISVEAVACPRCGCPHVPLTPAAPPSAMPSSAVQSSAVQANAEPPRPINKLQRAFYVTLMVLGLGSAVVIYTVMFNSLSETVLVQISPYWIFPTVFGYYGLVAQRMEAKLQTTHLDTVSDQLLNVIKELGGPLGQVFAFLVHAPFLIVKSRTPWVTAFVGSLIWAMALVFFFAVIFPEL</sequence>
<gene>
    <name evidence="2" type="ORF">Rhe02_23150</name>
</gene>
<keyword evidence="1" id="KW-1133">Transmembrane helix</keyword>
<feature type="transmembrane region" description="Helical" evidence="1">
    <location>
        <begin position="213"/>
        <end position="232"/>
    </location>
</feature>